<evidence type="ECO:0000313" key="3">
    <source>
        <dbReference type="Proteomes" id="UP000316360"/>
    </source>
</evidence>
<dbReference type="Proteomes" id="UP000316360">
    <property type="component" value="Unassembled WGS sequence"/>
</dbReference>
<reference evidence="2 3" key="1">
    <citation type="submission" date="2019-03" db="EMBL/GenBank/DDBJ databases">
        <title>Metabolic potential of uncultured bacteria and archaea associated with petroleum seepage in deep-sea sediments.</title>
        <authorList>
            <person name="Dong X."/>
            <person name="Hubert C."/>
        </authorList>
    </citation>
    <scope>NUCLEOTIDE SEQUENCE [LARGE SCALE GENOMIC DNA]</scope>
    <source>
        <strain evidence="2">E44_bin7</strain>
    </source>
</reference>
<accession>A0A523S1E4</accession>
<proteinExistence type="predicted"/>
<sequence>MLILGLLFPALFGFIISLLIVSDIPIFERISIAYGLGFGLLTLAMFFLNVAGIKFSFINTVILTSAVMILSLIYLLSRHKISYSSLRKLNVFKKIKQTISSLSIFEGIIIGLLSFFLLANIAISIYWPVWEADALSMFDFRARVFAETKSISEAVRTITIISPAYFLDYPPLASLVSTWLYLCGWPNPKIFYPLLLISLAIISYYSLRDYSPRYHALLFTLIIVANPGIYFYATSSYINFPCAFYF</sequence>
<feature type="transmembrane region" description="Helical" evidence="1">
    <location>
        <begin position="214"/>
        <end position="233"/>
    </location>
</feature>
<feature type="transmembrane region" description="Helical" evidence="1">
    <location>
        <begin position="98"/>
        <end position="127"/>
    </location>
</feature>
<dbReference type="AlphaFoldDB" id="A0A523S1E4"/>
<evidence type="ECO:0008006" key="4">
    <source>
        <dbReference type="Google" id="ProtNLM"/>
    </source>
</evidence>
<protein>
    <recommendedName>
        <fullName evidence="4">Glycosyltransferase RgtA/B/C/D-like domain-containing protein</fullName>
    </recommendedName>
</protein>
<comment type="caution">
    <text evidence="2">The sequence shown here is derived from an EMBL/GenBank/DDBJ whole genome shotgun (WGS) entry which is preliminary data.</text>
</comment>
<feature type="transmembrane region" description="Helical" evidence="1">
    <location>
        <begin position="190"/>
        <end position="207"/>
    </location>
</feature>
<feature type="transmembrane region" description="Helical" evidence="1">
    <location>
        <begin position="6"/>
        <end position="26"/>
    </location>
</feature>
<feature type="transmembrane region" description="Helical" evidence="1">
    <location>
        <begin position="57"/>
        <end position="77"/>
    </location>
</feature>
<feature type="non-terminal residue" evidence="2">
    <location>
        <position position="246"/>
    </location>
</feature>
<name>A0A523S1E4_UNCAE</name>
<evidence type="ECO:0000313" key="2">
    <source>
        <dbReference type="EMBL" id="TET11856.1"/>
    </source>
</evidence>
<keyword evidence="1" id="KW-1133">Transmembrane helix</keyword>
<organism evidence="2 3">
    <name type="scientific">Aerophobetes bacterium</name>
    <dbReference type="NCBI Taxonomy" id="2030807"/>
    <lineage>
        <taxon>Bacteria</taxon>
        <taxon>Candidatus Aerophobota</taxon>
    </lineage>
</organism>
<feature type="transmembrane region" description="Helical" evidence="1">
    <location>
        <begin position="33"/>
        <end position="51"/>
    </location>
</feature>
<dbReference type="EMBL" id="SOKJ01000125">
    <property type="protein sequence ID" value="TET11856.1"/>
    <property type="molecule type" value="Genomic_DNA"/>
</dbReference>
<evidence type="ECO:0000256" key="1">
    <source>
        <dbReference type="SAM" id="Phobius"/>
    </source>
</evidence>
<keyword evidence="1" id="KW-0472">Membrane</keyword>
<keyword evidence="1" id="KW-0812">Transmembrane</keyword>
<gene>
    <name evidence="2" type="ORF">E3J84_02385</name>
</gene>